<dbReference type="EMBL" id="QGKX02001347">
    <property type="protein sequence ID" value="KAF3525193.1"/>
    <property type="molecule type" value="Genomic_DNA"/>
</dbReference>
<feature type="compositionally biased region" description="Basic residues" evidence="1">
    <location>
        <begin position="66"/>
        <end position="75"/>
    </location>
</feature>
<name>A0A8S9PNC7_BRACR</name>
<reference evidence="2" key="1">
    <citation type="submission" date="2019-12" db="EMBL/GenBank/DDBJ databases">
        <title>Genome sequencing and annotation of Brassica cretica.</title>
        <authorList>
            <person name="Studholme D.J."/>
            <person name="Sarris P."/>
        </authorList>
    </citation>
    <scope>NUCLEOTIDE SEQUENCE</scope>
    <source>
        <strain evidence="2">PFS-109/04</strain>
        <tissue evidence="2">Leaf</tissue>
    </source>
</reference>
<evidence type="ECO:0000256" key="1">
    <source>
        <dbReference type="SAM" id="MobiDB-lite"/>
    </source>
</evidence>
<organism evidence="2 3">
    <name type="scientific">Brassica cretica</name>
    <name type="common">Mustard</name>
    <dbReference type="NCBI Taxonomy" id="69181"/>
    <lineage>
        <taxon>Eukaryota</taxon>
        <taxon>Viridiplantae</taxon>
        <taxon>Streptophyta</taxon>
        <taxon>Embryophyta</taxon>
        <taxon>Tracheophyta</taxon>
        <taxon>Spermatophyta</taxon>
        <taxon>Magnoliopsida</taxon>
        <taxon>eudicotyledons</taxon>
        <taxon>Gunneridae</taxon>
        <taxon>Pentapetalae</taxon>
        <taxon>rosids</taxon>
        <taxon>malvids</taxon>
        <taxon>Brassicales</taxon>
        <taxon>Brassicaceae</taxon>
        <taxon>Brassiceae</taxon>
        <taxon>Brassica</taxon>
    </lineage>
</organism>
<dbReference type="AlphaFoldDB" id="A0A8S9PNC7"/>
<sequence>MKQRQRDIPQWGSAPALSDASWSTNIEAGAGSGSDLSNPRAIWSCGQSDWSDVPERGEVPAPNSTSRRRLSRARATKTERGHQSACNMKK</sequence>
<proteinExistence type="predicted"/>
<dbReference type="Proteomes" id="UP000712600">
    <property type="component" value="Unassembled WGS sequence"/>
</dbReference>
<evidence type="ECO:0000313" key="3">
    <source>
        <dbReference type="Proteomes" id="UP000712600"/>
    </source>
</evidence>
<feature type="region of interest" description="Disordered" evidence="1">
    <location>
        <begin position="1"/>
        <end position="90"/>
    </location>
</feature>
<accession>A0A8S9PNC7</accession>
<protein>
    <submittedName>
        <fullName evidence="2">Uncharacterized protein</fullName>
    </submittedName>
</protein>
<evidence type="ECO:0000313" key="2">
    <source>
        <dbReference type="EMBL" id="KAF3525193.1"/>
    </source>
</evidence>
<gene>
    <name evidence="2" type="ORF">F2Q69_00049277</name>
</gene>
<comment type="caution">
    <text evidence="2">The sequence shown here is derived from an EMBL/GenBank/DDBJ whole genome shotgun (WGS) entry which is preliminary data.</text>
</comment>